<dbReference type="PANTHER" id="PTHR36540">
    <property type="entry name" value="PYRIMIDINE/PURINE NUCLEOSIDE PHOSPHORYLASE"/>
    <property type="match status" value="1"/>
</dbReference>
<dbReference type="EC" id="2.4.2.2" evidence="3"/>
<evidence type="ECO:0000313" key="5">
    <source>
        <dbReference type="Proteomes" id="UP001589833"/>
    </source>
</evidence>
<comment type="catalytic activity">
    <reaction evidence="3">
        <text>xanthosine + phosphate = alpha-D-ribose 1-phosphate + xanthine</text>
        <dbReference type="Rhea" id="RHEA:27638"/>
        <dbReference type="ChEBI" id="CHEBI:17712"/>
        <dbReference type="ChEBI" id="CHEBI:18107"/>
        <dbReference type="ChEBI" id="CHEBI:43474"/>
        <dbReference type="ChEBI" id="CHEBI:57720"/>
        <dbReference type="EC" id="2.4.2.1"/>
    </reaction>
</comment>
<name>A0ABV6NHX9_9BACI</name>
<dbReference type="InterPro" id="IPR011051">
    <property type="entry name" value="RmlC_Cupin_sf"/>
</dbReference>
<dbReference type="EC" id="2.4.2.1" evidence="3"/>
<gene>
    <name evidence="3" type="primary">ppnP</name>
    <name evidence="4" type="ORF">ACFFH4_15280</name>
</gene>
<reference evidence="4 5" key="1">
    <citation type="submission" date="2024-09" db="EMBL/GenBank/DDBJ databases">
        <authorList>
            <person name="Sun Q."/>
            <person name="Mori K."/>
        </authorList>
    </citation>
    <scope>NUCLEOTIDE SEQUENCE [LARGE SCALE GENOMIC DNA]</scope>
    <source>
        <strain evidence="4 5">NCAIM B.02301</strain>
    </source>
</reference>
<evidence type="ECO:0000256" key="1">
    <source>
        <dbReference type="ARBA" id="ARBA00022676"/>
    </source>
</evidence>
<dbReference type="InterPro" id="IPR009664">
    <property type="entry name" value="Ppnp"/>
</dbReference>
<protein>
    <recommendedName>
        <fullName evidence="3">Pyrimidine/purine nucleoside phosphorylase</fullName>
        <ecNumber evidence="3">2.4.2.1</ecNumber>
        <ecNumber evidence="3">2.4.2.2</ecNumber>
    </recommendedName>
    <alternativeName>
        <fullName evidence="3">Adenosine phosphorylase</fullName>
    </alternativeName>
    <alternativeName>
        <fullName evidence="3">Cytidine phosphorylase</fullName>
    </alternativeName>
    <alternativeName>
        <fullName evidence="3">Guanosine phosphorylase</fullName>
    </alternativeName>
    <alternativeName>
        <fullName evidence="3">Inosine phosphorylase</fullName>
    </alternativeName>
    <alternativeName>
        <fullName evidence="3">Thymidine phosphorylase</fullName>
    </alternativeName>
    <alternativeName>
        <fullName evidence="3">Uridine phosphorylase</fullName>
    </alternativeName>
    <alternativeName>
        <fullName evidence="3">Xanthosine phosphorylase</fullName>
    </alternativeName>
</protein>
<comment type="catalytic activity">
    <reaction evidence="3">
        <text>guanosine + phosphate = alpha-D-ribose 1-phosphate + guanine</text>
        <dbReference type="Rhea" id="RHEA:13233"/>
        <dbReference type="ChEBI" id="CHEBI:16235"/>
        <dbReference type="ChEBI" id="CHEBI:16750"/>
        <dbReference type="ChEBI" id="CHEBI:43474"/>
        <dbReference type="ChEBI" id="CHEBI:57720"/>
        <dbReference type="EC" id="2.4.2.1"/>
    </reaction>
</comment>
<dbReference type="SUPFAM" id="SSF51182">
    <property type="entry name" value="RmlC-like cupins"/>
    <property type="match status" value="1"/>
</dbReference>
<dbReference type="EMBL" id="JBHLTR010000023">
    <property type="protein sequence ID" value="MFC0560370.1"/>
    <property type="molecule type" value="Genomic_DNA"/>
</dbReference>
<comment type="catalytic activity">
    <reaction evidence="3">
        <text>uridine + phosphate = alpha-D-ribose 1-phosphate + uracil</text>
        <dbReference type="Rhea" id="RHEA:24388"/>
        <dbReference type="ChEBI" id="CHEBI:16704"/>
        <dbReference type="ChEBI" id="CHEBI:17568"/>
        <dbReference type="ChEBI" id="CHEBI:43474"/>
        <dbReference type="ChEBI" id="CHEBI:57720"/>
        <dbReference type="EC" id="2.4.2.2"/>
    </reaction>
</comment>
<dbReference type="Proteomes" id="UP001589833">
    <property type="component" value="Unassembled WGS sequence"/>
</dbReference>
<dbReference type="CDD" id="cd20296">
    <property type="entry name" value="cupin_PpnP-like"/>
    <property type="match status" value="1"/>
</dbReference>
<comment type="caution">
    <text evidence="4">The sequence shown here is derived from an EMBL/GenBank/DDBJ whole genome shotgun (WGS) entry which is preliminary data.</text>
</comment>
<dbReference type="RefSeq" id="WP_273847810.1">
    <property type="nucleotide sequence ID" value="NZ_JAQQWT010000035.1"/>
</dbReference>
<evidence type="ECO:0000256" key="3">
    <source>
        <dbReference type="HAMAP-Rule" id="MF_01537"/>
    </source>
</evidence>
<keyword evidence="2 3" id="KW-0808">Transferase</keyword>
<keyword evidence="1 3" id="KW-0328">Glycosyltransferase</keyword>
<comment type="similarity">
    <text evidence="3">Belongs to the nucleoside phosphorylase PpnP family.</text>
</comment>
<comment type="catalytic activity">
    <reaction evidence="3">
        <text>inosine + phosphate = alpha-D-ribose 1-phosphate + hypoxanthine</text>
        <dbReference type="Rhea" id="RHEA:27646"/>
        <dbReference type="ChEBI" id="CHEBI:17368"/>
        <dbReference type="ChEBI" id="CHEBI:17596"/>
        <dbReference type="ChEBI" id="CHEBI:43474"/>
        <dbReference type="ChEBI" id="CHEBI:57720"/>
        <dbReference type="EC" id="2.4.2.1"/>
    </reaction>
</comment>
<dbReference type="HAMAP" id="MF_01537">
    <property type="entry name" value="Nucleos_phosphorylase_PpnP"/>
    <property type="match status" value="1"/>
</dbReference>
<proteinExistence type="inferred from homology"/>
<evidence type="ECO:0000313" key="4">
    <source>
        <dbReference type="EMBL" id="MFC0560370.1"/>
    </source>
</evidence>
<comment type="catalytic activity">
    <reaction evidence="3">
        <text>thymidine + phosphate = 2-deoxy-alpha-D-ribose 1-phosphate + thymine</text>
        <dbReference type="Rhea" id="RHEA:16037"/>
        <dbReference type="ChEBI" id="CHEBI:17748"/>
        <dbReference type="ChEBI" id="CHEBI:17821"/>
        <dbReference type="ChEBI" id="CHEBI:43474"/>
        <dbReference type="ChEBI" id="CHEBI:57259"/>
        <dbReference type="EC" id="2.4.2.2"/>
    </reaction>
</comment>
<comment type="catalytic activity">
    <reaction evidence="3">
        <text>adenosine + phosphate = alpha-D-ribose 1-phosphate + adenine</text>
        <dbReference type="Rhea" id="RHEA:27642"/>
        <dbReference type="ChEBI" id="CHEBI:16335"/>
        <dbReference type="ChEBI" id="CHEBI:16708"/>
        <dbReference type="ChEBI" id="CHEBI:43474"/>
        <dbReference type="ChEBI" id="CHEBI:57720"/>
        <dbReference type="EC" id="2.4.2.1"/>
    </reaction>
</comment>
<keyword evidence="5" id="KW-1185">Reference proteome</keyword>
<organism evidence="4 5">
    <name type="scientific">Halalkalibacter alkalisediminis</name>
    <dbReference type="NCBI Taxonomy" id="935616"/>
    <lineage>
        <taxon>Bacteria</taxon>
        <taxon>Bacillati</taxon>
        <taxon>Bacillota</taxon>
        <taxon>Bacilli</taxon>
        <taxon>Bacillales</taxon>
        <taxon>Bacillaceae</taxon>
        <taxon>Halalkalibacter</taxon>
    </lineage>
</organism>
<sequence>MSQFENVTLVKEANVYFEGKVTSRTVLFESGEKKTVGIMLPGEYEFSTSQKEEMEILAGKLAFKLAGKDWETIEGKGVFYVPANETFQLKVQSVVDYCCSYLPNE</sequence>
<comment type="catalytic activity">
    <reaction evidence="3">
        <text>a purine D-ribonucleoside + phosphate = a purine nucleobase + alpha-D-ribose 1-phosphate</text>
        <dbReference type="Rhea" id="RHEA:19805"/>
        <dbReference type="ChEBI" id="CHEBI:26386"/>
        <dbReference type="ChEBI" id="CHEBI:43474"/>
        <dbReference type="ChEBI" id="CHEBI:57720"/>
        <dbReference type="ChEBI" id="CHEBI:142355"/>
        <dbReference type="EC" id="2.4.2.1"/>
    </reaction>
</comment>
<dbReference type="PANTHER" id="PTHR36540:SF1">
    <property type="entry name" value="PYRIMIDINE_PURINE NUCLEOSIDE PHOSPHORYLASE"/>
    <property type="match status" value="1"/>
</dbReference>
<dbReference type="InterPro" id="IPR014710">
    <property type="entry name" value="RmlC-like_jellyroll"/>
</dbReference>
<comment type="catalytic activity">
    <reaction evidence="3">
        <text>cytidine + phosphate = cytosine + alpha-D-ribose 1-phosphate</text>
        <dbReference type="Rhea" id="RHEA:52540"/>
        <dbReference type="ChEBI" id="CHEBI:16040"/>
        <dbReference type="ChEBI" id="CHEBI:17562"/>
        <dbReference type="ChEBI" id="CHEBI:43474"/>
        <dbReference type="ChEBI" id="CHEBI:57720"/>
        <dbReference type="EC" id="2.4.2.2"/>
    </reaction>
</comment>
<dbReference type="Pfam" id="PF06865">
    <property type="entry name" value="Ppnp"/>
    <property type="match status" value="1"/>
</dbReference>
<evidence type="ECO:0000256" key="2">
    <source>
        <dbReference type="ARBA" id="ARBA00022679"/>
    </source>
</evidence>
<accession>A0ABV6NHX9</accession>
<dbReference type="Gene3D" id="2.60.120.10">
    <property type="entry name" value="Jelly Rolls"/>
    <property type="match status" value="1"/>
</dbReference>
<comment type="function">
    <text evidence="3">Catalyzes the phosphorolysis of diverse nucleosides, yielding D-ribose 1-phosphate and the respective free bases. Can use uridine, adenosine, guanosine, cytidine, thymidine, inosine and xanthosine as substrates. Also catalyzes the reverse reactions.</text>
</comment>